<feature type="domain" description="Bifunctional inhibitor/plant lipid transfer protein/seed storage helical" evidence="2">
    <location>
        <begin position="32"/>
        <end position="107"/>
    </location>
</feature>
<dbReference type="PANTHER" id="PTHR33286">
    <property type="entry name" value="BIFUNCTIONAL INHIBITOR/LIPID-TRANSFER PROTEIN/SEED STORAGE 2S ALBUMIN SUPERFAMILY PROTEIN"/>
    <property type="match status" value="1"/>
</dbReference>
<dbReference type="RefSeq" id="XP_022731873.1">
    <property type="nucleotide sequence ID" value="XM_022876138.1"/>
</dbReference>
<dbReference type="GeneID" id="111286255"/>
<proteinExistence type="predicted"/>
<accession>A0A6P5XUI1</accession>
<dbReference type="InterPro" id="IPR044741">
    <property type="entry name" value="NsLTP-like"/>
</dbReference>
<evidence type="ECO:0000256" key="1">
    <source>
        <dbReference type="SAM" id="SignalP"/>
    </source>
</evidence>
<evidence type="ECO:0000259" key="2">
    <source>
        <dbReference type="SMART" id="SM00499"/>
    </source>
</evidence>
<keyword evidence="3" id="KW-1185">Reference proteome</keyword>
<dbReference type="InterPro" id="IPR036312">
    <property type="entry name" value="Bifun_inhib/LTP/seed_sf"/>
</dbReference>
<dbReference type="OrthoDB" id="653734at2759"/>
<keyword evidence="1" id="KW-0732">Signal</keyword>
<protein>
    <submittedName>
        <fullName evidence="4">Uncharacterized protein LOC111286255</fullName>
    </submittedName>
</protein>
<sequence length="116" mass="12419">MASWTIRCMALIMVIEVLILGGRSQVSGQEECGNLVGLGVLFGCQNFIEKEKPKVAPSADCCKALKSIGMECTCKLITKEIEQIISMEKLVYVAGACGQPIPQGTYCGSYKVPATP</sequence>
<dbReference type="SUPFAM" id="SSF47699">
    <property type="entry name" value="Bifunctional inhibitor/lipid-transfer protein/seed storage 2S albumin"/>
    <property type="match status" value="1"/>
</dbReference>
<name>A0A6P5XUI1_DURZI</name>
<dbReference type="Proteomes" id="UP000515121">
    <property type="component" value="Unplaced"/>
</dbReference>
<feature type="chain" id="PRO_5027894726" evidence="1">
    <location>
        <begin position="29"/>
        <end position="116"/>
    </location>
</feature>
<gene>
    <name evidence="4" type="primary">LOC111286255</name>
</gene>
<dbReference type="CDD" id="cd04660">
    <property type="entry name" value="nsLTP_like"/>
    <property type="match status" value="1"/>
</dbReference>
<feature type="signal peptide" evidence="1">
    <location>
        <begin position="1"/>
        <end position="28"/>
    </location>
</feature>
<dbReference type="KEGG" id="dzi:111286255"/>
<reference evidence="4" key="1">
    <citation type="submission" date="2025-08" db="UniProtKB">
        <authorList>
            <consortium name="RefSeq"/>
        </authorList>
    </citation>
    <scope>IDENTIFICATION</scope>
    <source>
        <tissue evidence="4">Fruit stalk</tissue>
    </source>
</reference>
<dbReference type="Pfam" id="PF14368">
    <property type="entry name" value="LTP_2"/>
    <property type="match status" value="1"/>
</dbReference>
<evidence type="ECO:0000313" key="3">
    <source>
        <dbReference type="Proteomes" id="UP000515121"/>
    </source>
</evidence>
<organism evidence="3 4">
    <name type="scientific">Durio zibethinus</name>
    <name type="common">Durian</name>
    <dbReference type="NCBI Taxonomy" id="66656"/>
    <lineage>
        <taxon>Eukaryota</taxon>
        <taxon>Viridiplantae</taxon>
        <taxon>Streptophyta</taxon>
        <taxon>Embryophyta</taxon>
        <taxon>Tracheophyta</taxon>
        <taxon>Spermatophyta</taxon>
        <taxon>Magnoliopsida</taxon>
        <taxon>eudicotyledons</taxon>
        <taxon>Gunneridae</taxon>
        <taxon>Pentapetalae</taxon>
        <taxon>rosids</taxon>
        <taxon>malvids</taxon>
        <taxon>Malvales</taxon>
        <taxon>Malvaceae</taxon>
        <taxon>Helicteroideae</taxon>
        <taxon>Durio</taxon>
    </lineage>
</organism>
<dbReference type="PANTHER" id="PTHR33286:SF54">
    <property type="entry name" value="BIFUNCTIONAL INHIBITOR_LIPID-TRANSFER PROTEIN_SEED STORAGE 2S ALBUMIN SUPERFAMILY PROTEIN"/>
    <property type="match status" value="1"/>
</dbReference>
<dbReference type="AlphaFoldDB" id="A0A6P5XUI1"/>
<evidence type="ECO:0000313" key="4">
    <source>
        <dbReference type="RefSeq" id="XP_022731873.1"/>
    </source>
</evidence>
<dbReference type="SMART" id="SM00499">
    <property type="entry name" value="AAI"/>
    <property type="match status" value="1"/>
</dbReference>
<dbReference type="InterPro" id="IPR016140">
    <property type="entry name" value="Bifunc_inhib/LTP/seed_store"/>
</dbReference>
<dbReference type="Gene3D" id="1.10.110.10">
    <property type="entry name" value="Plant lipid-transfer and hydrophobic proteins"/>
    <property type="match status" value="1"/>
</dbReference>